<dbReference type="GeneID" id="94336270"/>
<reference evidence="7" key="1">
    <citation type="journal article" date="2023" name="Nat. Microbiol.">
        <title>Babesia duncani multi-omics identifies virulence factors and drug targets.</title>
        <authorList>
            <person name="Singh P."/>
            <person name="Lonardi S."/>
            <person name="Liang Q."/>
            <person name="Vydyam P."/>
            <person name="Khabirova E."/>
            <person name="Fang T."/>
            <person name="Gihaz S."/>
            <person name="Thekkiniath J."/>
            <person name="Munshi M."/>
            <person name="Abel S."/>
            <person name="Ciampossin L."/>
            <person name="Batugedara G."/>
            <person name="Gupta M."/>
            <person name="Lu X.M."/>
            <person name="Lenz T."/>
            <person name="Chakravarty S."/>
            <person name="Cornillot E."/>
            <person name="Hu Y."/>
            <person name="Ma W."/>
            <person name="Gonzalez L.M."/>
            <person name="Sanchez S."/>
            <person name="Estrada K."/>
            <person name="Sanchez-Flores A."/>
            <person name="Montero E."/>
            <person name="Harb O.S."/>
            <person name="Le Roch K.G."/>
            <person name="Mamoun C.B."/>
        </authorList>
    </citation>
    <scope>NUCLEOTIDE SEQUENCE</scope>
    <source>
        <strain evidence="7">WA1</strain>
    </source>
</reference>
<organism evidence="7 8">
    <name type="scientific">Babesia duncani</name>
    <dbReference type="NCBI Taxonomy" id="323732"/>
    <lineage>
        <taxon>Eukaryota</taxon>
        <taxon>Sar</taxon>
        <taxon>Alveolata</taxon>
        <taxon>Apicomplexa</taxon>
        <taxon>Aconoidasida</taxon>
        <taxon>Piroplasmida</taxon>
        <taxon>Babesiidae</taxon>
        <taxon>Babesia</taxon>
    </lineage>
</organism>
<name>A0AAD9PLT4_9APIC</name>
<protein>
    <recommendedName>
        <fullName evidence="3">tRNA (adenine(58)-N(1))-methyltransferase non-catalytic subunit TRM6</fullName>
    </recommendedName>
    <alternativeName>
        <fullName evidence="6">tRNA(m1A58)-methyltransferase subunit TRM6</fullName>
    </alternativeName>
</protein>
<dbReference type="Pfam" id="PF04189">
    <property type="entry name" value="Gcd10p"/>
    <property type="match status" value="1"/>
</dbReference>
<dbReference type="GO" id="GO:0030488">
    <property type="term" value="P:tRNA methylation"/>
    <property type="evidence" value="ECO:0007669"/>
    <property type="project" value="InterPro"/>
</dbReference>
<dbReference type="KEGG" id="bdw:94336270"/>
<evidence type="ECO:0000256" key="3">
    <source>
        <dbReference type="ARBA" id="ARBA00021704"/>
    </source>
</evidence>
<dbReference type="RefSeq" id="XP_067803565.1">
    <property type="nucleotide sequence ID" value="XM_067947001.1"/>
</dbReference>
<keyword evidence="8" id="KW-1185">Reference proteome</keyword>
<sequence length="424" mass="48038">MDLKTSSNAESRISLGTFVILQDHRKNSFTVKVEKDAVEMLQGCNYGQAFTFKDKQWVKVNPNEFRGKISLDEFLQPNSDVESDEVQDSARSINRDNRHLIDDNTSQKLTHDEIVAIKQQVNTKDLITTIVNNSETFRDKTRISQEKYIARKEARHLKWFQVFPCDLFGVCESYYNSFPHKIGYDLTNLTLSSSYLNSASMGVMLFLANVRLNDKVIVFDHSLGLITGAIAQRLDGTGKIFRLVTKGVSDKIVHELGVGHFDNIASVDYEKIFKLDNVPSPSQATGKESSHELHLVVKRPKTETGLYPLAIVSKSEIENSNILIGNVSYNKLDKNNTAVTACTNKLKDIADAYLAPVFVLYGQQYQPMFECQRALSVSSNYVNVKLEEVFIREYQMEPQRTHPIMHANMRPFCGFIVSAIKIKS</sequence>
<dbReference type="AlphaFoldDB" id="A0AAD9PLT4"/>
<dbReference type="EMBL" id="JALLKP010000002">
    <property type="protein sequence ID" value="KAK2196723.1"/>
    <property type="molecule type" value="Genomic_DNA"/>
</dbReference>
<dbReference type="Proteomes" id="UP001214638">
    <property type="component" value="Unassembled WGS sequence"/>
</dbReference>
<dbReference type="InterPro" id="IPR017423">
    <property type="entry name" value="TRM6"/>
</dbReference>
<evidence type="ECO:0000256" key="4">
    <source>
        <dbReference type="ARBA" id="ARBA00022694"/>
    </source>
</evidence>
<keyword evidence="4" id="KW-0819">tRNA processing</keyword>
<dbReference type="PANTHER" id="PTHR12945:SF0">
    <property type="entry name" value="TRNA (ADENINE(58)-N(1))-METHYLTRANSFERASE NON-CATALYTIC SUBUNIT TRM6"/>
    <property type="match status" value="1"/>
</dbReference>
<evidence type="ECO:0000256" key="5">
    <source>
        <dbReference type="ARBA" id="ARBA00023242"/>
    </source>
</evidence>
<dbReference type="GO" id="GO:0031515">
    <property type="term" value="C:tRNA (m1A) methyltransferase complex"/>
    <property type="evidence" value="ECO:0007669"/>
    <property type="project" value="InterPro"/>
</dbReference>
<keyword evidence="5" id="KW-0539">Nucleus</keyword>
<comment type="similarity">
    <text evidence="2">Belongs to the TRM6/GCD10 family.</text>
</comment>
<evidence type="ECO:0000256" key="1">
    <source>
        <dbReference type="ARBA" id="ARBA00004123"/>
    </source>
</evidence>
<accession>A0AAD9PLT4</accession>
<evidence type="ECO:0000256" key="2">
    <source>
        <dbReference type="ARBA" id="ARBA00008320"/>
    </source>
</evidence>
<dbReference type="GO" id="GO:0005634">
    <property type="term" value="C:nucleus"/>
    <property type="evidence" value="ECO:0007669"/>
    <property type="project" value="UniProtKB-SubCell"/>
</dbReference>
<comment type="subcellular location">
    <subcellularLocation>
        <location evidence="1">Nucleus</location>
    </subcellularLocation>
</comment>
<evidence type="ECO:0000313" key="8">
    <source>
        <dbReference type="Proteomes" id="UP001214638"/>
    </source>
</evidence>
<dbReference type="PANTHER" id="PTHR12945">
    <property type="entry name" value="TRANSLATION INITIATION FACTOR EIF3-RELATED"/>
    <property type="match status" value="1"/>
</dbReference>
<gene>
    <name evidence="7" type="ORF">BdWA1_001972</name>
</gene>
<evidence type="ECO:0000256" key="6">
    <source>
        <dbReference type="ARBA" id="ARBA00032319"/>
    </source>
</evidence>
<comment type="caution">
    <text evidence="7">The sequence shown here is derived from an EMBL/GenBank/DDBJ whole genome shotgun (WGS) entry which is preliminary data.</text>
</comment>
<evidence type="ECO:0000313" key="7">
    <source>
        <dbReference type="EMBL" id="KAK2196723.1"/>
    </source>
</evidence>
<proteinExistence type="inferred from homology"/>